<feature type="domain" description="Azaphilone pigments biosynthesis cluster protein L N-terminal" evidence="2">
    <location>
        <begin position="467"/>
        <end position="673"/>
    </location>
</feature>
<evidence type="ECO:0000259" key="2">
    <source>
        <dbReference type="Pfam" id="PF17111"/>
    </source>
</evidence>
<evidence type="ECO:0000313" key="3">
    <source>
        <dbReference type="EMBL" id="KAF4455854.1"/>
    </source>
</evidence>
<dbReference type="Proteomes" id="UP000605986">
    <property type="component" value="Unassembled WGS sequence"/>
</dbReference>
<accession>A0A8H4KUC4</accession>
<dbReference type="InterPro" id="IPR031348">
    <property type="entry name" value="PigL_N"/>
</dbReference>
<dbReference type="AlphaFoldDB" id="A0A8H4KUC4"/>
<dbReference type="OrthoDB" id="409136at2759"/>
<dbReference type="EMBL" id="JAADJG010000078">
    <property type="protein sequence ID" value="KAF4455854.1"/>
    <property type="molecule type" value="Genomic_DNA"/>
</dbReference>
<feature type="compositionally biased region" description="Acidic residues" evidence="1">
    <location>
        <begin position="218"/>
        <end position="232"/>
    </location>
</feature>
<gene>
    <name evidence="3" type="ORF">F53441_1886</name>
</gene>
<organism evidence="3 4">
    <name type="scientific">Fusarium austroafricanum</name>
    <dbReference type="NCBI Taxonomy" id="2364996"/>
    <lineage>
        <taxon>Eukaryota</taxon>
        <taxon>Fungi</taxon>
        <taxon>Dikarya</taxon>
        <taxon>Ascomycota</taxon>
        <taxon>Pezizomycotina</taxon>
        <taxon>Sordariomycetes</taxon>
        <taxon>Hypocreomycetidae</taxon>
        <taxon>Hypocreales</taxon>
        <taxon>Nectriaceae</taxon>
        <taxon>Fusarium</taxon>
        <taxon>Fusarium concolor species complex</taxon>
    </lineage>
</organism>
<evidence type="ECO:0000313" key="4">
    <source>
        <dbReference type="Proteomes" id="UP000605986"/>
    </source>
</evidence>
<dbReference type="Pfam" id="PF17111">
    <property type="entry name" value="PigL_N"/>
    <property type="match status" value="1"/>
</dbReference>
<name>A0A8H4KUC4_9HYPO</name>
<feature type="region of interest" description="Disordered" evidence="1">
    <location>
        <begin position="838"/>
        <end position="868"/>
    </location>
</feature>
<comment type="caution">
    <text evidence="3">The sequence shown here is derived from an EMBL/GenBank/DDBJ whole genome shotgun (WGS) entry which is preliminary data.</text>
</comment>
<feature type="compositionally biased region" description="Polar residues" evidence="1">
    <location>
        <begin position="838"/>
        <end position="859"/>
    </location>
</feature>
<proteinExistence type="predicted"/>
<evidence type="ECO:0000256" key="1">
    <source>
        <dbReference type="SAM" id="MobiDB-lite"/>
    </source>
</evidence>
<feature type="region of interest" description="Disordered" evidence="1">
    <location>
        <begin position="218"/>
        <end position="250"/>
    </location>
</feature>
<sequence length="868" mass="95002">MPFSKIPGLQVDRWSNPEDSIGRFVGYLRDGRYRCWEATGPARQTFRQLSPDVKDCLETSSILPTDIVSWSIYMVGPNEETAAPKLLICSTDLKTRKYIRKLIKDSKIMDKYPGIGLGDVSALPDRHVIRELSREAIEALLPLGCDIDGTVLADGSEPAVGKRIFVINPNDFSLRPATTGPIILQDGKCYQLTVAHAFRHTREPDHLSSQQIAEDDCDFDGMSDVERDDEVQHDEMTSRGSVTPGETDSDKASFVASLDAFSGGKHLSSRSESPSSDHLGSVHDSLLSVESTEDSLNFGELDVSRLQFFGRLIFSSLTGTSPSLDYALIETSRTVENLEKSSLITGSLDSGIGEIGLDDISIVATTSPHCLVEGQLTATPSYIRLPGQLTFQQVYPVRLGKPLDDGDCGTAVFGKFDDRLYGHVVAGGPGTSIAYLVPAGEISRDIQARLGFDLVWMPQQDEQPMAEVIDLGSGLALATFAHQSIAKVQEVVQSFRCLPRQVRELLSELAELSTVLQELSQALGGDVEVDLSALKVTLEQCTCSCEEFERELRACSSRSSQDRASFQDWAKLTYRGGDGIEGFRQQLIGYKSTIIVALSFANLRTSTVTVEAIQSCRGLIEIITINLEAYLADVKDKLNTLSCQAIASPEPDEATIKYIENERTSTEKGLQLCLQLSQHIDQIQLQYAAEEGHTHLLGPHPTSNMLISKGLGGCKDYIGFALERLRRHRQEVSERLGAGSQTAISSDNKLLLDNLNDEAEALCHSLNLCSNIDTYLEKISNIEKYTEGNNTTQFMVSTDGKPLNGKRHGVGSRLKQAGGHFKEQSLQQISQDFTTISLHQTGGNKPSRKTPSPAANSEATMLHGWMGP</sequence>
<keyword evidence="4" id="KW-1185">Reference proteome</keyword>
<protein>
    <submittedName>
        <fullName evidence="3">Putative pathogenicity protein CRX2</fullName>
    </submittedName>
</protein>
<reference evidence="3" key="1">
    <citation type="submission" date="2020-01" db="EMBL/GenBank/DDBJ databases">
        <title>Identification and distribution of gene clusters putatively required for synthesis of sphingolipid metabolism inhibitors in phylogenetically diverse species of the filamentous fungus Fusarium.</title>
        <authorList>
            <person name="Kim H.-S."/>
            <person name="Busman M."/>
            <person name="Brown D.W."/>
            <person name="Divon H."/>
            <person name="Uhlig S."/>
            <person name="Proctor R.H."/>
        </authorList>
    </citation>
    <scope>NUCLEOTIDE SEQUENCE</scope>
    <source>
        <strain evidence="3">NRRL 53441</strain>
    </source>
</reference>